<sequence length="102" mass="11433">MNMNVLGNKSNHNFVLGIISILIPVVVTILIINFFSAFILLEKLQGLPVIMPIFLCPIGAMLGFISYRLYKGKLSLIGIIINILLFMFPIIYHVLGTFYFGV</sequence>
<feature type="transmembrane region" description="Helical" evidence="1">
    <location>
        <begin position="74"/>
        <end position="95"/>
    </location>
</feature>
<feature type="transmembrane region" description="Helical" evidence="1">
    <location>
        <begin position="12"/>
        <end position="41"/>
    </location>
</feature>
<accession>A0ABT9ZBK3</accession>
<dbReference type="Proteomes" id="UP001234495">
    <property type="component" value="Unassembled WGS sequence"/>
</dbReference>
<name>A0ABT9ZBK3_9BACI</name>
<keyword evidence="1" id="KW-0812">Transmembrane</keyword>
<keyword evidence="3" id="KW-1185">Reference proteome</keyword>
<feature type="transmembrane region" description="Helical" evidence="1">
    <location>
        <begin position="47"/>
        <end position="67"/>
    </location>
</feature>
<protein>
    <submittedName>
        <fullName evidence="2">Uncharacterized protein</fullName>
    </submittedName>
</protein>
<reference evidence="2 3" key="1">
    <citation type="submission" date="2023-07" db="EMBL/GenBank/DDBJ databases">
        <title>Genomic Encyclopedia of Type Strains, Phase IV (KMG-IV): sequencing the most valuable type-strain genomes for metagenomic binning, comparative biology and taxonomic classification.</title>
        <authorList>
            <person name="Goeker M."/>
        </authorList>
    </citation>
    <scope>NUCLEOTIDE SEQUENCE [LARGE SCALE GENOMIC DNA]</scope>
    <source>
        <strain evidence="2 3">DSM 29005</strain>
    </source>
</reference>
<proteinExistence type="predicted"/>
<evidence type="ECO:0000256" key="1">
    <source>
        <dbReference type="SAM" id="Phobius"/>
    </source>
</evidence>
<keyword evidence="1" id="KW-1133">Transmembrane helix</keyword>
<dbReference type="EMBL" id="JAUSUD010000002">
    <property type="protein sequence ID" value="MDQ0229294.1"/>
    <property type="molecule type" value="Genomic_DNA"/>
</dbReference>
<keyword evidence="1" id="KW-0472">Membrane</keyword>
<evidence type="ECO:0000313" key="3">
    <source>
        <dbReference type="Proteomes" id="UP001234495"/>
    </source>
</evidence>
<evidence type="ECO:0000313" key="2">
    <source>
        <dbReference type="EMBL" id="MDQ0229294.1"/>
    </source>
</evidence>
<organism evidence="2 3">
    <name type="scientific">Metabacillus malikii</name>
    <dbReference type="NCBI Taxonomy" id="1504265"/>
    <lineage>
        <taxon>Bacteria</taxon>
        <taxon>Bacillati</taxon>
        <taxon>Bacillota</taxon>
        <taxon>Bacilli</taxon>
        <taxon>Bacillales</taxon>
        <taxon>Bacillaceae</taxon>
        <taxon>Metabacillus</taxon>
    </lineage>
</organism>
<gene>
    <name evidence="2" type="ORF">J2S19_000545</name>
</gene>
<comment type="caution">
    <text evidence="2">The sequence shown here is derived from an EMBL/GenBank/DDBJ whole genome shotgun (WGS) entry which is preliminary data.</text>
</comment>